<dbReference type="EMBL" id="KZ794309">
    <property type="protein sequence ID" value="PUV26809.1"/>
    <property type="molecule type" value="Genomic_DNA"/>
</dbReference>
<reference evidence="1" key="1">
    <citation type="submission" date="2018-04" db="EMBL/GenBank/DDBJ databases">
        <title>WGS assembly of Panicum hallii.</title>
        <authorList>
            <person name="Lovell J."/>
            <person name="Jenkins J."/>
            <person name="Lowry D."/>
            <person name="Mamidi S."/>
            <person name="Sreedasyam A."/>
            <person name="Weng X."/>
            <person name="Barry K."/>
            <person name="Bonette J."/>
            <person name="Campitelli B."/>
            <person name="Daum C."/>
            <person name="Gordon S."/>
            <person name="Gould B."/>
            <person name="Lipzen A."/>
            <person name="Macqueen A."/>
            <person name="Palacio-Mejia J."/>
            <person name="Plott C."/>
            <person name="Shakirov E."/>
            <person name="Shu S."/>
            <person name="Yoshinaga Y."/>
            <person name="Zane M."/>
            <person name="Rokhsar D."/>
            <person name="Grimwood J."/>
            <person name="Schmutz J."/>
            <person name="Juenger T."/>
        </authorList>
    </citation>
    <scope>NUCLEOTIDE SEQUENCE [LARGE SCALE GENOMIC DNA]</scope>
    <source>
        <strain evidence="1">FIL2</strain>
    </source>
</reference>
<dbReference type="Gramene" id="PUV26809">
    <property type="protein sequence ID" value="PUV26809"/>
    <property type="gene ID" value="PAHAL_J042000"/>
</dbReference>
<proteinExistence type="predicted"/>
<name>A0A2T7AA48_9POAL</name>
<gene>
    <name evidence="1" type="ORF">PAHAL_J042000</name>
</gene>
<dbReference type="Proteomes" id="UP000243499">
    <property type="component" value="Unassembled WGS sequence"/>
</dbReference>
<sequence length="98" mass="10831">MFKLMRQIFSGGAGTRNRSAGVGWVGATDQLAGETKPKGEWVGPSFMWERKNTLVGNGPHRSQFMDNRKLACPSAYPCPSQCPKTRMGTFILPRSPKE</sequence>
<evidence type="ECO:0000313" key="1">
    <source>
        <dbReference type="EMBL" id="PUV26809.1"/>
    </source>
</evidence>
<dbReference type="AlphaFoldDB" id="A0A2T7AA48"/>
<protein>
    <submittedName>
        <fullName evidence="1">Uncharacterized protein</fullName>
    </submittedName>
</protein>
<organism evidence="1">
    <name type="scientific">Panicum hallii</name>
    <dbReference type="NCBI Taxonomy" id="206008"/>
    <lineage>
        <taxon>Eukaryota</taxon>
        <taxon>Viridiplantae</taxon>
        <taxon>Streptophyta</taxon>
        <taxon>Embryophyta</taxon>
        <taxon>Tracheophyta</taxon>
        <taxon>Spermatophyta</taxon>
        <taxon>Magnoliopsida</taxon>
        <taxon>Liliopsida</taxon>
        <taxon>Poales</taxon>
        <taxon>Poaceae</taxon>
        <taxon>PACMAD clade</taxon>
        <taxon>Panicoideae</taxon>
        <taxon>Panicodae</taxon>
        <taxon>Paniceae</taxon>
        <taxon>Panicinae</taxon>
        <taxon>Panicum</taxon>
        <taxon>Panicum sect. Panicum</taxon>
    </lineage>
</organism>
<accession>A0A2T7AA48</accession>